<dbReference type="KEGG" id="tbg:TbgDal_X1030"/>
<evidence type="ECO:0000313" key="2">
    <source>
        <dbReference type="EMBL" id="CBH15022.1"/>
    </source>
</evidence>
<gene>
    <name evidence="2" type="ORF">TbgDal_X1030</name>
</gene>
<evidence type="ECO:0000313" key="3">
    <source>
        <dbReference type="Proteomes" id="UP000002316"/>
    </source>
</evidence>
<dbReference type="AlphaFoldDB" id="D0A180"/>
<dbReference type="GeneID" id="23864198"/>
<dbReference type="RefSeq" id="XP_011777288.1">
    <property type="nucleotide sequence ID" value="XM_011778986.1"/>
</dbReference>
<sequence length="111" mass="12786">MFLLLLSVCYVFFFFSFFCWGFFDCHSLHSPSPSGAWNEGGDDIQPNTRGGRGGLFFFSWFVRLRVGASSPMFCAVFPFQSTGRGRRKKEGYHICCITKWRRERKSGGEIE</sequence>
<proteinExistence type="predicted"/>
<protein>
    <submittedName>
        <fullName evidence="2">Uncharacterized protein</fullName>
    </submittedName>
</protein>
<accession>D0A180</accession>
<organism evidence="2 3">
    <name type="scientific">Trypanosoma brucei gambiense (strain MHOM/CI/86/DAL972)</name>
    <dbReference type="NCBI Taxonomy" id="679716"/>
    <lineage>
        <taxon>Eukaryota</taxon>
        <taxon>Discoba</taxon>
        <taxon>Euglenozoa</taxon>
        <taxon>Kinetoplastea</taxon>
        <taxon>Metakinetoplastina</taxon>
        <taxon>Trypanosomatida</taxon>
        <taxon>Trypanosomatidae</taxon>
        <taxon>Trypanosoma</taxon>
    </lineage>
</organism>
<dbReference type="Proteomes" id="UP000002316">
    <property type="component" value="Chromosome 10"/>
</dbReference>
<feature type="transmembrane region" description="Helical" evidence="1">
    <location>
        <begin position="55"/>
        <end position="79"/>
    </location>
</feature>
<dbReference type="EMBL" id="FN554973">
    <property type="protein sequence ID" value="CBH15022.1"/>
    <property type="molecule type" value="Genomic_DNA"/>
</dbReference>
<keyword evidence="1" id="KW-1133">Transmembrane helix</keyword>
<reference evidence="3" key="1">
    <citation type="journal article" date="2010" name="PLoS Negl. Trop. Dis.">
        <title>The genome sequence of Trypanosoma brucei gambiense, causative agent of chronic human african trypanosomiasis.</title>
        <authorList>
            <person name="Jackson A.P."/>
            <person name="Sanders M."/>
            <person name="Berry A."/>
            <person name="McQuillan J."/>
            <person name="Aslett M.A."/>
            <person name="Quail M.A."/>
            <person name="Chukualim B."/>
            <person name="Capewell P."/>
            <person name="MacLeod A."/>
            <person name="Melville S.E."/>
            <person name="Gibson W."/>
            <person name="Barry J.D."/>
            <person name="Berriman M."/>
            <person name="Hertz-Fowler C."/>
        </authorList>
    </citation>
    <scope>NUCLEOTIDE SEQUENCE [LARGE SCALE GENOMIC DNA]</scope>
    <source>
        <strain evidence="3">MHOM/CI/86/DAL972</strain>
    </source>
</reference>
<evidence type="ECO:0000256" key="1">
    <source>
        <dbReference type="SAM" id="Phobius"/>
    </source>
</evidence>
<keyword evidence="1" id="KW-0472">Membrane</keyword>
<name>D0A180_TRYB9</name>
<keyword evidence="1" id="KW-0812">Transmembrane</keyword>